<dbReference type="AlphaFoldDB" id="A6TL71"/>
<reference evidence="3" key="1">
    <citation type="journal article" date="2016" name="Genome Announc.">
        <title>Complete genome sequence of Alkaliphilus metalliredigens strain QYMF, an alkaliphilic and metal-reducing bacterium isolated from borax-contaminated leachate ponds.</title>
        <authorList>
            <person name="Hwang C."/>
            <person name="Copeland A."/>
            <person name="Lucas S."/>
            <person name="Lapidus A."/>
            <person name="Barry K."/>
            <person name="Detter J.C."/>
            <person name="Glavina Del Rio T."/>
            <person name="Hammon N."/>
            <person name="Israni S."/>
            <person name="Dalin E."/>
            <person name="Tice H."/>
            <person name="Pitluck S."/>
            <person name="Chertkov O."/>
            <person name="Brettin T."/>
            <person name="Bruce D."/>
            <person name="Han C."/>
            <person name="Schmutz J."/>
            <person name="Larimer F."/>
            <person name="Land M.L."/>
            <person name="Hauser L."/>
            <person name="Kyrpides N."/>
            <person name="Mikhailova N."/>
            <person name="Ye Q."/>
            <person name="Zhou J."/>
            <person name="Richardson P."/>
            <person name="Fields M.W."/>
        </authorList>
    </citation>
    <scope>NUCLEOTIDE SEQUENCE [LARGE SCALE GENOMIC DNA]</scope>
    <source>
        <strain evidence="3">QYMF</strain>
    </source>
</reference>
<dbReference type="InterPro" id="IPR037208">
    <property type="entry name" value="Spo0E-like_sf"/>
</dbReference>
<protein>
    <submittedName>
        <fullName evidence="2">Uncharacterized protein</fullName>
    </submittedName>
</protein>
<dbReference type="Gene3D" id="4.10.280.10">
    <property type="entry name" value="Helix-loop-helix DNA-binding domain"/>
    <property type="match status" value="1"/>
</dbReference>
<organism evidence="2 3">
    <name type="scientific">Alkaliphilus metalliredigens (strain QYMF)</name>
    <dbReference type="NCBI Taxonomy" id="293826"/>
    <lineage>
        <taxon>Bacteria</taxon>
        <taxon>Bacillati</taxon>
        <taxon>Bacillota</taxon>
        <taxon>Clostridia</taxon>
        <taxon>Peptostreptococcales</taxon>
        <taxon>Natronincolaceae</taxon>
        <taxon>Alkaliphilus</taxon>
    </lineage>
</organism>
<dbReference type="InterPro" id="IPR018540">
    <property type="entry name" value="Spo0E-like"/>
</dbReference>
<dbReference type="RefSeq" id="WP_012061982.1">
    <property type="nucleotide sequence ID" value="NC_009633.1"/>
</dbReference>
<name>A6TL71_ALKMQ</name>
<dbReference type="KEGG" id="amt:Amet_0714"/>
<dbReference type="EMBL" id="CP000724">
    <property type="protein sequence ID" value="ABR46939.1"/>
    <property type="molecule type" value="Genomic_DNA"/>
</dbReference>
<accession>A6TL71</accession>
<feature type="coiled-coil region" evidence="1">
    <location>
        <begin position="1"/>
        <end position="51"/>
    </location>
</feature>
<dbReference type="STRING" id="293826.Amet_0714"/>
<evidence type="ECO:0000256" key="1">
    <source>
        <dbReference type="SAM" id="Coils"/>
    </source>
</evidence>
<evidence type="ECO:0000313" key="3">
    <source>
        <dbReference type="Proteomes" id="UP000001572"/>
    </source>
</evidence>
<dbReference type="Pfam" id="PF09388">
    <property type="entry name" value="SpoOE-like"/>
    <property type="match status" value="1"/>
</dbReference>
<gene>
    <name evidence="2" type="ordered locus">Amet_0714</name>
</gene>
<evidence type="ECO:0000313" key="2">
    <source>
        <dbReference type="EMBL" id="ABR46939.1"/>
    </source>
</evidence>
<sequence length="51" mass="6096">MNHINNLKDRIEELKEQLSRSLDEGRATYDIVDLSQELDELIVEYYLLNNE</sequence>
<dbReference type="HOGENOM" id="CLU_3094815_0_0_9"/>
<dbReference type="GO" id="GO:0043937">
    <property type="term" value="P:regulation of sporulation"/>
    <property type="evidence" value="ECO:0007669"/>
    <property type="project" value="InterPro"/>
</dbReference>
<keyword evidence="1" id="KW-0175">Coiled coil</keyword>
<dbReference type="GO" id="GO:0046983">
    <property type="term" value="F:protein dimerization activity"/>
    <property type="evidence" value="ECO:0007669"/>
    <property type="project" value="InterPro"/>
</dbReference>
<proteinExistence type="predicted"/>
<keyword evidence="3" id="KW-1185">Reference proteome</keyword>
<dbReference type="SUPFAM" id="SSF140500">
    <property type="entry name" value="BAS1536-like"/>
    <property type="match status" value="1"/>
</dbReference>
<dbReference type="InterPro" id="IPR036638">
    <property type="entry name" value="HLH_DNA-bd_sf"/>
</dbReference>
<dbReference type="Proteomes" id="UP000001572">
    <property type="component" value="Chromosome"/>
</dbReference>